<evidence type="ECO:0000313" key="9">
    <source>
        <dbReference type="EMBL" id="QHT82115.1"/>
    </source>
</evidence>
<sequence length="670" mass="77667">MNLVIVESPSKCKKIQSFLGKGYKVIATSGHFRTIPSLDHINLETFKIKYETTKPKVVALLKKEVEAAKEVFLATDDDREGETIAWHVLKTCKLPKTTKRILFHEVTERDITRAMSEPTVLRMNLVYSQIARQVLDVYIGFTVSPMLWKYVGHTLSAGRCQTPTLRLVAERERAIETTIHSNTFVVKGVFTNERIPFHFSRSLSQEESIPFLEALDGYPFTLSPPETKEVSVPPPKILVTSTLQQANLGMSPQQIMKCAQTLYEEGYITYLRTDHAEYSEDFLLQLASFLKEDYERPKQATKGTGAHEGIRVTQLSVTETKLDVSTDKLYRYIYQRTLQSCMKPARMLHMTFKIVYKEDYFYYTSIQPIYCGWKHETDAKDWSNYLRFLTQVQCKQVCIEETTHPLSHWTEGHLISELEKRSIGRPSTYSHLLDTVQERKYVIKGKIKRPPITLWTYEYKEGIVTSCSKEVEEEETNRLTVTPLGLKVEAFCYTYYETLFNYDYTRMLEANLDQVEQGNKEWTAVVQECMTHLSSIVIDMPLKKYDSLYVGIHEKTPLLIKHGTHGYYLEHQGVKRALQSYEKVDLIEDWITQQAVPPEEMEGLITFLKTEKTLLTITDSWSVRSGPHGRYLFFKAKTMKKPKFYALPAEYTDSTAEEIEAYIRKKYKTI</sequence>
<dbReference type="InterPro" id="IPR003601">
    <property type="entry name" value="Topo_IA_2"/>
</dbReference>
<name>A0A6C0HPT1_9ZZZZ</name>
<dbReference type="Gene3D" id="3.40.50.140">
    <property type="match status" value="1"/>
</dbReference>
<keyword evidence="5" id="KW-0238">DNA-binding</keyword>
<feature type="domain" description="Topo IA-type catalytic" evidence="8">
    <location>
        <begin position="122"/>
        <end position="537"/>
    </location>
</feature>
<dbReference type="Pfam" id="PF01751">
    <property type="entry name" value="Toprim"/>
    <property type="match status" value="1"/>
</dbReference>
<dbReference type="GO" id="GO:0006265">
    <property type="term" value="P:DNA topological change"/>
    <property type="evidence" value="ECO:0007669"/>
    <property type="project" value="InterPro"/>
</dbReference>
<dbReference type="EMBL" id="MN739996">
    <property type="protein sequence ID" value="QHT82115.1"/>
    <property type="molecule type" value="Genomic_DNA"/>
</dbReference>
<evidence type="ECO:0000256" key="6">
    <source>
        <dbReference type="ARBA" id="ARBA00023235"/>
    </source>
</evidence>
<protein>
    <recommendedName>
        <fullName evidence="3">DNA topoisomerase</fullName>
        <ecNumber evidence="3">5.6.2.1</ecNumber>
    </recommendedName>
</protein>
<dbReference type="SUPFAM" id="SSF56712">
    <property type="entry name" value="Prokaryotic type I DNA topoisomerase"/>
    <property type="match status" value="1"/>
</dbReference>
<dbReference type="AlphaFoldDB" id="A0A6C0HPT1"/>
<dbReference type="InterPro" id="IPR006171">
    <property type="entry name" value="TOPRIM_dom"/>
</dbReference>
<evidence type="ECO:0000259" key="7">
    <source>
        <dbReference type="PROSITE" id="PS50880"/>
    </source>
</evidence>
<dbReference type="Gene3D" id="1.10.460.10">
    <property type="entry name" value="Topoisomerase I, domain 2"/>
    <property type="match status" value="2"/>
</dbReference>
<evidence type="ECO:0000256" key="3">
    <source>
        <dbReference type="ARBA" id="ARBA00012891"/>
    </source>
</evidence>
<dbReference type="Gene3D" id="1.10.290.10">
    <property type="entry name" value="Topoisomerase I, domain 4"/>
    <property type="match status" value="1"/>
</dbReference>
<proteinExistence type="inferred from homology"/>
<dbReference type="InterPro" id="IPR023406">
    <property type="entry name" value="Topo_IA_AS"/>
</dbReference>
<dbReference type="PRINTS" id="PR00417">
    <property type="entry name" value="PRTPISMRASEI"/>
</dbReference>
<feature type="domain" description="Toprim" evidence="7">
    <location>
        <begin position="1"/>
        <end position="107"/>
    </location>
</feature>
<dbReference type="PANTHER" id="PTHR42785:SF1">
    <property type="entry name" value="DNA TOPOISOMERASE"/>
    <property type="match status" value="1"/>
</dbReference>
<evidence type="ECO:0000259" key="8">
    <source>
        <dbReference type="PROSITE" id="PS52039"/>
    </source>
</evidence>
<dbReference type="SMART" id="SM00437">
    <property type="entry name" value="TOP1Ac"/>
    <property type="match status" value="1"/>
</dbReference>
<reference evidence="9" key="1">
    <citation type="journal article" date="2020" name="Nature">
        <title>Giant virus diversity and host interactions through global metagenomics.</title>
        <authorList>
            <person name="Schulz F."/>
            <person name="Roux S."/>
            <person name="Paez-Espino D."/>
            <person name="Jungbluth S."/>
            <person name="Walsh D.A."/>
            <person name="Denef V.J."/>
            <person name="McMahon K.D."/>
            <person name="Konstantinidis K.T."/>
            <person name="Eloe-Fadrosh E.A."/>
            <person name="Kyrpides N.C."/>
            <person name="Woyke T."/>
        </authorList>
    </citation>
    <scope>NUCLEOTIDE SEQUENCE</scope>
    <source>
        <strain evidence="9">GVMAG-M-3300023184-160</strain>
    </source>
</reference>
<dbReference type="GO" id="GO:0003917">
    <property type="term" value="F:DNA topoisomerase type I (single strand cut, ATP-independent) activity"/>
    <property type="evidence" value="ECO:0007669"/>
    <property type="project" value="UniProtKB-EC"/>
</dbReference>
<dbReference type="SMART" id="SM00436">
    <property type="entry name" value="TOP1Bc"/>
    <property type="match status" value="1"/>
</dbReference>
<organism evidence="9">
    <name type="scientific">viral metagenome</name>
    <dbReference type="NCBI Taxonomy" id="1070528"/>
    <lineage>
        <taxon>unclassified sequences</taxon>
        <taxon>metagenomes</taxon>
        <taxon>organismal metagenomes</taxon>
    </lineage>
</organism>
<dbReference type="InterPro" id="IPR013497">
    <property type="entry name" value="Topo_IA_cen"/>
</dbReference>
<dbReference type="Gene3D" id="2.70.20.10">
    <property type="entry name" value="Topoisomerase I, domain 3"/>
    <property type="match status" value="1"/>
</dbReference>
<dbReference type="PANTHER" id="PTHR42785">
    <property type="entry name" value="DNA TOPOISOMERASE, TYPE IA, CORE"/>
    <property type="match status" value="1"/>
</dbReference>
<evidence type="ECO:0000256" key="5">
    <source>
        <dbReference type="ARBA" id="ARBA00023125"/>
    </source>
</evidence>
<evidence type="ECO:0000256" key="2">
    <source>
        <dbReference type="ARBA" id="ARBA00009446"/>
    </source>
</evidence>
<comment type="similarity">
    <text evidence="2">Belongs to the type IA topoisomerase family.</text>
</comment>
<dbReference type="InterPro" id="IPR013826">
    <property type="entry name" value="Topo_IA_cen_sub3"/>
</dbReference>
<dbReference type="SMART" id="SM00493">
    <property type="entry name" value="TOPRIM"/>
    <property type="match status" value="1"/>
</dbReference>
<dbReference type="InterPro" id="IPR013824">
    <property type="entry name" value="Topo_IA_cen_sub1"/>
</dbReference>
<accession>A0A6C0HPT1</accession>
<dbReference type="PROSITE" id="PS00396">
    <property type="entry name" value="TOPO_IA_1"/>
    <property type="match status" value="1"/>
</dbReference>
<keyword evidence="6" id="KW-0413">Isomerase</keyword>
<dbReference type="InterPro" id="IPR000380">
    <property type="entry name" value="Topo_IA"/>
</dbReference>
<dbReference type="InterPro" id="IPR013825">
    <property type="entry name" value="Topo_IA_cen_sub2"/>
</dbReference>
<evidence type="ECO:0000256" key="4">
    <source>
        <dbReference type="ARBA" id="ARBA00023029"/>
    </source>
</evidence>
<dbReference type="InterPro" id="IPR003602">
    <property type="entry name" value="Topo_IA_DNA-bd_dom"/>
</dbReference>
<dbReference type="GO" id="GO:0003677">
    <property type="term" value="F:DNA binding"/>
    <property type="evidence" value="ECO:0007669"/>
    <property type="project" value="UniProtKB-KW"/>
</dbReference>
<evidence type="ECO:0000256" key="1">
    <source>
        <dbReference type="ARBA" id="ARBA00000213"/>
    </source>
</evidence>
<dbReference type="PROSITE" id="PS50880">
    <property type="entry name" value="TOPRIM"/>
    <property type="match status" value="1"/>
</dbReference>
<dbReference type="InterPro" id="IPR023405">
    <property type="entry name" value="Topo_IA_core_domain"/>
</dbReference>
<comment type="catalytic activity">
    <reaction evidence="1">
        <text>ATP-independent breakage of single-stranded DNA, followed by passage and rejoining.</text>
        <dbReference type="EC" id="5.6.2.1"/>
    </reaction>
</comment>
<keyword evidence="4" id="KW-0799">Topoisomerase</keyword>
<dbReference type="Pfam" id="PF01131">
    <property type="entry name" value="Topoisom_bac"/>
    <property type="match status" value="1"/>
</dbReference>
<dbReference type="EC" id="5.6.2.1" evidence="3"/>
<dbReference type="PROSITE" id="PS52039">
    <property type="entry name" value="TOPO_IA_2"/>
    <property type="match status" value="1"/>
</dbReference>